<organism evidence="1">
    <name type="scientific">Arundo donax</name>
    <name type="common">Giant reed</name>
    <name type="synonym">Donax arundinaceus</name>
    <dbReference type="NCBI Taxonomy" id="35708"/>
    <lineage>
        <taxon>Eukaryota</taxon>
        <taxon>Viridiplantae</taxon>
        <taxon>Streptophyta</taxon>
        <taxon>Embryophyta</taxon>
        <taxon>Tracheophyta</taxon>
        <taxon>Spermatophyta</taxon>
        <taxon>Magnoliopsida</taxon>
        <taxon>Liliopsida</taxon>
        <taxon>Poales</taxon>
        <taxon>Poaceae</taxon>
        <taxon>PACMAD clade</taxon>
        <taxon>Arundinoideae</taxon>
        <taxon>Arundineae</taxon>
        <taxon>Arundo</taxon>
    </lineage>
</organism>
<protein>
    <submittedName>
        <fullName evidence="1">Uncharacterized protein</fullName>
    </submittedName>
</protein>
<accession>A0A0A9C5E9</accession>
<reference evidence="1" key="1">
    <citation type="submission" date="2014-09" db="EMBL/GenBank/DDBJ databases">
        <authorList>
            <person name="Magalhaes I.L.F."/>
            <person name="Oliveira U."/>
            <person name="Santos F.R."/>
            <person name="Vidigal T.H.D.A."/>
            <person name="Brescovit A.D."/>
            <person name="Santos A.J."/>
        </authorList>
    </citation>
    <scope>NUCLEOTIDE SEQUENCE</scope>
    <source>
        <tissue evidence="1">Shoot tissue taken approximately 20 cm above the soil surface</tissue>
    </source>
</reference>
<dbReference type="AlphaFoldDB" id="A0A0A9C5E9"/>
<reference evidence="1" key="2">
    <citation type="journal article" date="2015" name="Data Brief">
        <title>Shoot transcriptome of the giant reed, Arundo donax.</title>
        <authorList>
            <person name="Barrero R.A."/>
            <person name="Guerrero F.D."/>
            <person name="Moolhuijzen P."/>
            <person name="Goolsby J.A."/>
            <person name="Tidwell J."/>
            <person name="Bellgard S.E."/>
            <person name="Bellgard M.I."/>
        </authorList>
    </citation>
    <scope>NUCLEOTIDE SEQUENCE</scope>
    <source>
        <tissue evidence="1">Shoot tissue taken approximately 20 cm above the soil surface</tissue>
    </source>
</reference>
<evidence type="ECO:0000313" key="1">
    <source>
        <dbReference type="EMBL" id="JAD66747.1"/>
    </source>
</evidence>
<name>A0A0A9C5E9_ARUDO</name>
<sequence length="37" mass="4259">MQKKTVQCLLFCQLCESNLFLSSNIAAFQIVRAHIFI</sequence>
<dbReference type="EMBL" id="GBRH01231148">
    <property type="protein sequence ID" value="JAD66747.1"/>
    <property type="molecule type" value="Transcribed_RNA"/>
</dbReference>
<proteinExistence type="predicted"/>